<dbReference type="Proteomes" id="UP000487268">
    <property type="component" value="Unassembled WGS sequence"/>
</dbReference>
<feature type="region of interest" description="Disordered" evidence="1">
    <location>
        <begin position="181"/>
        <end position="206"/>
    </location>
</feature>
<evidence type="ECO:0000313" key="3">
    <source>
        <dbReference type="Proteomes" id="UP000487268"/>
    </source>
</evidence>
<evidence type="ECO:0000313" key="2">
    <source>
        <dbReference type="EMBL" id="MQY08899.1"/>
    </source>
</evidence>
<dbReference type="RefSeq" id="WP_153540176.1">
    <property type="nucleotide sequence ID" value="NZ_WEGH01000005.1"/>
</dbReference>
<feature type="compositionally biased region" description="Low complexity" evidence="1">
    <location>
        <begin position="19"/>
        <end position="40"/>
    </location>
</feature>
<proteinExistence type="predicted"/>
<feature type="compositionally biased region" description="Low complexity" evidence="1">
    <location>
        <begin position="97"/>
        <end position="114"/>
    </location>
</feature>
<feature type="region of interest" description="Disordered" evidence="1">
    <location>
        <begin position="1"/>
        <end position="152"/>
    </location>
</feature>
<sequence>MPPTPTTKKLKKRKKPTSDRTMSASGSSSDSDSDSRPGSAMSIDSDGPDTHSTPVRGSRPSPMDLDDDDSSYDSGTRIGPSDRTSFRAGAPPKRAWSDGSDSGSDGPARPSSAAKRVRVAAPDSDPQGKPADGPARPSTAGPSPSSNQSPGMAALTALIGPLPGPVPGPQHLTVAMQTGTTPAQNAANPPQPGAQQQVAAQQQTGAQQGAKNLNAFLRTDAARIDDVKYYPVFSVENGRVGSVNFGTTRTPSPFGAKMGDHTSSWAGVVDSIHAGVFGKTLDGAVQELRDRQDAADKWMDGPLPNGADPPVLKLWKMLDEADRNARHDLVQGYAFRVRSELDKADKIIKAAAAAGRPLTAAETNEVGAHLSEALGHHAAYRNMLPLATVPAAADRGSIGSGEGTHRNNVLAIDIAMNERRKDPNAPLPSADAVKKAGEGLHAMFSMSAATREARLGEALKPQELKKTKADMEAISRYTRELRGGIAAAVLPPTAANGGTGVKRITQLTTPGALKDLAEHLKKLTEEDPANPNPADKVTAFTDEHKNDPENALAGLARDGIWVVNELERLAALPKPPAGELNTLRKRAETLAVWHDGLDDVITRLSRPEADVRADTALMLAHMINDHQGNMATAYPEAVKATGFLQDAAGNVDPAAAAREMLRKYIADGEAAGTLKVEQGERDNLLAAFDAAYASLNHTPKIAADSRWVVGSRNTGLVVGIRNDVPMILGRAAAPPGIDGMGAHITAWKTETDAVKSMVEKVRANGGGDAEIIDRFKTETENDLKGKLMTELAPALPSGQLDKGQLRRIADAAYAVRAADTPEKAIQAYLTFRNVLPFATVDSGGRSGHGESRATVAKGTFDEVALGDEAALRAAAFARDAAGQITAAKEAIADLRTYSGATYNADPAFVQMIDDVAKKMDRKADILATGHKGVIKDLIFKTRKSEHLRVFNMTK</sequence>
<dbReference type="AlphaFoldDB" id="A0A7K0C613"/>
<dbReference type="OrthoDB" id="610218at2"/>
<reference evidence="2 3" key="1">
    <citation type="submission" date="2019-10" db="EMBL/GenBank/DDBJ databases">
        <title>Actinomadura rubteroloni sp. nov. and Actinomadura macrotermitis sp. nov., isolated from the gut of fungus growing-termite Macrotermes natalensis.</title>
        <authorList>
            <person name="Benndorf R."/>
            <person name="Martin K."/>
            <person name="Kuefner M."/>
            <person name="De Beer W."/>
            <person name="Kaster A.-K."/>
            <person name="Vollmers J."/>
            <person name="Poulsen M."/>
            <person name="Beemelmanns C."/>
        </authorList>
    </citation>
    <scope>NUCLEOTIDE SEQUENCE [LARGE SCALE GENOMIC DNA]</scope>
    <source>
        <strain evidence="2 3">RB68</strain>
    </source>
</reference>
<feature type="compositionally biased region" description="Polar residues" evidence="1">
    <location>
        <begin position="140"/>
        <end position="150"/>
    </location>
</feature>
<protein>
    <submittedName>
        <fullName evidence="2">Uncharacterized protein</fullName>
    </submittedName>
</protein>
<dbReference type="EMBL" id="WEGH01000005">
    <property type="protein sequence ID" value="MQY08899.1"/>
    <property type="molecule type" value="Genomic_DNA"/>
</dbReference>
<evidence type="ECO:0000256" key="1">
    <source>
        <dbReference type="SAM" id="MobiDB-lite"/>
    </source>
</evidence>
<name>A0A7K0C613_9ACTN</name>
<gene>
    <name evidence="2" type="ORF">ACRB68_70100</name>
</gene>
<accession>A0A7K0C613</accession>
<keyword evidence="3" id="KW-1185">Reference proteome</keyword>
<organism evidence="2 3">
    <name type="scientific">Actinomadura macrotermitis</name>
    <dbReference type="NCBI Taxonomy" id="2585200"/>
    <lineage>
        <taxon>Bacteria</taxon>
        <taxon>Bacillati</taxon>
        <taxon>Actinomycetota</taxon>
        <taxon>Actinomycetes</taxon>
        <taxon>Streptosporangiales</taxon>
        <taxon>Thermomonosporaceae</taxon>
        <taxon>Actinomadura</taxon>
    </lineage>
</organism>
<comment type="caution">
    <text evidence="2">The sequence shown here is derived from an EMBL/GenBank/DDBJ whole genome shotgun (WGS) entry which is preliminary data.</text>
</comment>